<dbReference type="AlphaFoldDB" id="A0A1G8R2N4"/>
<accession>A0A1G8R2N4</accession>
<dbReference type="InterPro" id="IPR025889">
    <property type="entry name" value="GSP17M-like_dom"/>
</dbReference>
<dbReference type="Proteomes" id="UP000198853">
    <property type="component" value="Unassembled WGS sequence"/>
</dbReference>
<proteinExistence type="predicted"/>
<protein>
    <submittedName>
        <fullName evidence="2">Heat induced stress protein YflT</fullName>
    </submittedName>
</protein>
<dbReference type="OrthoDB" id="2353304at2"/>
<evidence type="ECO:0000313" key="3">
    <source>
        <dbReference type="Proteomes" id="UP000198853"/>
    </source>
</evidence>
<dbReference type="RefSeq" id="WP_090399344.1">
    <property type="nucleotide sequence ID" value="NZ_FNEN01000015.1"/>
</dbReference>
<name>A0A1G8R2N4_9BACI</name>
<organism evidence="2 3">
    <name type="scientific">Natribacillus halophilus</name>
    <dbReference type="NCBI Taxonomy" id="549003"/>
    <lineage>
        <taxon>Bacteria</taxon>
        <taxon>Bacillati</taxon>
        <taxon>Bacillota</taxon>
        <taxon>Bacilli</taxon>
        <taxon>Bacillales</taxon>
        <taxon>Bacillaceae</taxon>
        <taxon>Natribacillus</taxon>
    </lineage>
</organism>
<dbReference type="Pfam" id="PF11181">
    <property type="entry name" value="YflT"/>
    <property type="match status" value="1"/>
</dbReference>
<feature type="domain" description="General stress protein 17M-like" evidence="1">
    <location>
        <begin position="4"/>
        <end position="98"/>
    </location>
</feature>
<keyword evidence="3" id="KW-1185">Reference proteome</keyword>
<reference evidence="2 3" key="1">
    <citation type="submission" date="2016-10" db="EMBL/GenBank/DDBJ databases">
        <authorList>
            <person name="de Groot N.N."/>
        </authorList>
    </citation>
    <scope>NUCLEOTIDE SEQUENCE [LARGE SCALE GENOMIC DNA]</scope>
    <source>
        <strain evidence="2 3">DSM 21771</strain>
    </source>
</reference>
<sequence length="113" mass="12337">MAPIYREFMNDNEVVAAVERIKGEVSEDNIYVLSHDRSHTSHVAERADANTVGMSETGFGVQVKNVFRKKGDELRAKFEELGFSAGEADTLEAKLDKGAVVVVIQDPPSGLSI</sequence>
<evidence type="ECO:0000259" key="1">
    <source>
        <dbReference type="Pfam" id="PF11181"/>
    </source>
</evidence>
<gene>
    <name evidence="2" type="ORF">SAMN04488123_1156</name>
</gene>
<dbReference type="EMBL" id="FNEN01000015">
    <property type="protein sequence ID" value="SDJ10815.1"/>
    <property type="molecule type" value="Genomic_DNA"/>
</dbReference>
<evidence type="ECO:0000313" key="2">
    <source>
        <dbReference type="EMBL" id="SDJ10815.1"/>
    </source>
</evidence>